<dbReference type="CDD" id="cd06582">
    <property type="entry name" value="TM_PBP1_LivH_like"/>
    <property type="match status" value="1"/>
</dbReference>
<evidence type="ECO:0000256" key="4">
    <source>
        <dbReference type="ARBA" id="ARBA00022692"/>
    </source>
</evidence>
<dbReference type="PANTHER" id="PTHR11795:SF447">
    <property type="entry name" value="ABC TRANSPORTER PERMEASE PROTEIN"/>
    <property type="match status" value="1"/>
</dbReference>
<dbReference type="InterPro" id="IPR001851">
    <property type="entry name" value="ABC_transp_permease"/>
</dbReference>
<evidence type="ECO:0000256" key="7">
    <source>
        <dbReference type="ARBA" id="ARBA00023136"/>
    </source>
</evidence>
<keyword evidence="11" id="KW-1185">Reference proteome</keyword>
<keyword evidence="6 9" id="KW-1133">Transmembrane helix</keyword>
<feature type="transmembrane region" description="Helical" evidence="9">
    <location>
        <begin position="124"/>
        <end position="144"/>
    </location>
</feature>
<keyword evidence="3" id="KW-1003">Cell membrane</keyword>
<comment type="caution">
    <text evidence="10">The sequence shown here is derived from an EMBL/GenBank/DDBJ whole genome shotgun (WGS) entry which is preliminary data.</text>
</comment>
<evidence type="ECO:0000256" key="9">
    <source>
        <dbReference type="SAM" id="Phobius"/>
    </source>
</evidence>
<reference evidence="10 11" key="1">
    <citation type="submission" date="2021-08" db="EMBL/GenBank/DDBJ databases">
        <title>Draft genome sequence of Spirulina subsalsa with high tolerance to salinity and hype-accumulation of phycocyanin.</title>
        <authorList>
            <person name="Pei H."/>
            <person name="Jiang L."/>
        </authorList>
    </citation>
    <scope>NUCLEOTIDE SEQUENCE [LARGE SCALE GENOMIC DNA]</scope>
    <source>
        <strain evidence="10 11">FACHB-351</strain>
    </source>
</reference>
<evidence type="ECO:0000256" key="6">
    <source>
        <dbReference type="ARBA" id="ARBA00022989"/>
    </source>
</evidence>
<feature type="transmembrane region" description="Helical" evidence="9">
    <location>
        <begin position="12"/>
        <end position="36"/>
    </location>
</feature>
<dbReference type="RefSeq" id="WP_265263306.1">
    <property type="nucleotide sequence ID" value="NZ_JAIHOM010000016.1"/>
</dbReference>
<evidence type="ECO:0000256" key="1">
    <source>
        <dbReference type="ARBA" id="ARBA00004651"/>
    </source>
</evidence>
<comment type="subcellular location">
    <subcellularLocation>
        <location evidence="1">Cell membrane</location>
        <topology evidence="1">Multi-pass membrane protein</topology>
    </subcellularLocation>
</comment>
<protein>
    <submittedName>
        <fullName evidence="10">Urea ABC transporter permease subunit UrtB</fullName>
    </submittedName>
</protein>
<keyword evidence="2" id="KW-0813">Transport</keyword>
<evidence type="ECO:0000256" key="2">
    <source>
        <dbReference type="ARBA" id="ARBA00022448"/>
    </source>
</evidence>
<evidence type="ECO:0000313" key="10">
    <source>
        <dbReference type="EMBL" id="MCW6035596.1"/>
    </source>
</evidence>
<proteinExistence type="inferred from homology"/>
<comment type="similarity">
    <text evidence="8">Belongs to the binding-protein-dependent transport system permease family. LivHM subfamily.</text>
</comment>
<organism evidence="10 11">
    <name type="scientific">Spirulina subsalsa FACHB-351</name>
    <dbReference type="NCBI Taxonomy" id="234711"/>
    <lineage>
        <taxon>Bacteria</taxon>
        <taxon>Bacillati</taxon>
        <taxon>Cyanobacteriota</taxon>
        <taxon>Cyanophyceae</taxon>
        <taxon>Spirulinales</taxon>
        <taxon>Spirulinaceae</taxon>
        <taxon>Spirulina</taxon>
    </lineage>
</organism>
<dbReference type="Pfam" id="PF02653">
    <property type="entry name" value="BPD_transp_2"/>
    <property type="match status" value="2"/>
</dbReference>
<dbReference type="Proteomes" id="UP001526426">
    <property type="component" value="Unassembled WGS sequence"/>
</dbReference>
<feature type="transmembrane region" description="Helical" evidence="9">
    <location>
        <begin position="265"/>
        <end position="287"/>
    </location>
</feature>
<evidence type="ECO:0000256" key="5">
    <source>
        <dbReference type="ARBA" id="ARBA00022970"/>
    </source>
</evidence>
<gene>
    <name evidence="10" type="primary">urtB</name>
    <name evidence="10" type="ORF">K4A83_04820</name>
</gene>
<feature type="transmembrane region" description="Helical" evidence="9">
    <location>
        <begin position="299"/>
        <end position="328"/>
    </location>
</feature>
<evidence type="ECO:0000256" key="8">
    <source>
        <dbReference type="ARBA" id="ARBA00037998"/>
    </source>
</evidence>
<accession>A0ABT3L274</accession>
<dbReference type="NCBIfam" id="TIGR03409">
    <property type="entry name" value="urea_trans_UrtB"/>
    <property type="match status" value="1"/>
</dbReference>
<feature type="transmembrane region" description="Helical" evidence="9">
    <location>
        <begin position="213"/>
        <end position="233"/>
    </location>
</feature>
<dbReference type="EMBL" id="JAIHOM010000016">
    <property type="protein sequence ID" value="MCW6035596.1"/>
    <property type="molecule type" value="Genomic_DNA"/>
</dbReference>
<sequence>MVLQLIQGLFNGLSIGSVLLVVALGLAIVFGLMGVINLAHGELMMLGAYTTFVVQNTFRPLGEPVFSFYIFAALPMAFLVAALVGLALERGVIRFLYGRPLETLLATWGVSLILRQFVRSVNGSLALSLGVFCLLFFGAWVILSRLRRDWSELRNRVLWGVGILSGAIAFFTHKVLDSNPTFSTLWFSARNVDVTAPPWLRGGIPLGNFQLPYARIFIIVLTLICVVGIYWFLNRSNWGLRIRAVTQNRNMSACLGIPTDRVDALTFALGSGLAGVAGVAIALLGSVGPNTGQNYIVDAFMVVVVGGVGNLFGTIIAAMAIGIVTYLIGSGTIAALLLPIDALKPVTEFFLFFATTSMAKVMVFALIIAFLQFKPAGIFAPKGRTAEL</sequence>
<dbReference type="InterPro" id="IPR052157">
    <property type="entry name" value="BCAA_transport_permease"/>
</dbReference>
<keyword evidence="7 9" id="KW-0472">Membrane</keyword>
<name>A0ABT3L274_9CYAN</name>
<dbReference type="InterPro" id="IPR017779">
    <property type="entry name" value="ABC_UrtB_bac"/>
</dbReference>
<feature type="transmembrane region" description="Helical" evidence="9">
    <location>
        <begin position="349"/>
        <end position="373"/>
    </location>
</feature>
<keyword evidence="4 9" id="KW-0812">Transmembrane</keyword>
<keyword evidence="5" id="KW-0029">Amino-acid transport</keyword>
<evidence type="ECO:0000256" key="3">
    <source>
        <dbReference type="ARBA" id="ARBA00022475"/>
    </source>
</evidence>
<dbReference type="PANTHER" id="PTHR11795">
    <property type="entry name" value="BRANCHED-CHAIN AMINO ACID TRANSPORT SYSTEM PERMEASE PROTEIN LIVH"/>
    <property type="match status" value="1"/>
</dbReference>
<feature type="transmembrane region" description="Helical" evidence="9">
    <location>
        <begin position="100"/>
        <end position="118"/>
    </location>
</feature>
<evidence type="ECO:0000313" key="11">
    <source>
        <dbReference type="Proteomes" id="UP001526426"/>
    </source>
</evidence>
<feature type="transmembrane region" description="Helical" evidence="9">
    <location>
        <begin position="156"/>
        <end position="176"/>
    </location>
</feature>
<feature type="transmembrane region" description="Helical" evidence="9">
    <location>
        <begin position="66"/>
        <end position="88"/>
    </location>
</feature>